<comment type="caution">
    <text evidence="2">The sequence shown here is derived from an EMBL/GenBank/DDBJ whole genome shotgun (WGS) entry which is preliminary data.</text>
</comment>
<evidence type="ECO:0000256" key="1">
    <source>
        <dbReference type="SAM" id="MobiDB-lite"/>
    </source>
</evidence>
<feature type="region of interest" description="Disordered" evidence="1">
    <location>
        <begin position="51"/>
        <end position="72"/>
    </location>
</feature>
<keyword evidence="3" id="KW-1185">Reference proteome</keyword>
<dbReference type="EMBL" id="PGCJ01000589">
    <property type="protein sequence ID" value="PLW25768.1"/>
    <property type="molecule type" value="Genomic_DNA"/>
</dbReference>
<dbReference type="AlphaFoldDB" id="A0A2N5TK49"/>
<gene>
    <name evidence="2" type="ORF">PCANC_26182</name>
</gene>
<organism evidence="2 3">
    <name type="scientific">Puccinia coronata f. sp. avenae</name>
    <dbReference type="NCBI Taxonomy" id="200324"/>
    <lineage>
        <taxon>Eukaryota</taxon>
        <taxon>Fungi</taxon>
        <taxon>Dikarya</taxon>
        <taxon>Basidiomycota</taxon>
        <taxon>Pucciniomycotina</taxon>
        <taxon>Pucciniomycetes</taxon>
        <taxon>Pucciniales</taxon>
        <taxon>Pucciniaceae</taxon>
        <taxon>Puccinia</taxon>
    </lineage>
</organism>
<feature type="region of interest" description="Disordered" evidence="1">
    <location>
        <begin position="1006"/>
        <end position="1039"/>
    </location>
</feature>
<accession>A0A2N5TK49</accession>
<dbReference type="STRING" id="200324.A0A2N5TK49"/>
<name>A0A2N5TK49_9BASI</name>
<evidence type="ECO:0008006" key="4">
    <source>
        <dbReference type="Google" id="ProtNLM"/>
    </source>
</evidence>
<reference evidence="2 3" key="1">
    <citation type="submission" date="2017-11" db="EMBL/GenBank/DDBJ databases">
        <title>De novo assembly and phasing of dikaryotic genomes from two isolates of Puccinia coronata f. sp. avenae, the causal agent of oat crown rust.</title>
        <authorList>
            <person name="Miller M.E."/>
            <person name="Zhang Y."/>
            <person name="Omidvar V."/>
            <person name="Sperschneider J."/>
            <person name="Schwessinger B."/>
            <person name="Raley C."/>
            <person name="Palmer J.M."/>
            <person name="Garnica D."/>
            <person name="Upadhyaya N."/>
            <person name="Rathjen J."/>
            <person name="Taylor J.M."/>
            <person name="Park R.F."/>
            <person name="Dodds P.N."/>
            <person name="Hirsch C.D."/>
            <person name="Kianian S.F."/>
            <person name="Figueroa M."/>
        </authorList>
    </citation>
    <scope>NUCLEOTIDE SEQUENCE [LARGE SCALE GENOMIC DNA]</scope>
    <source>
        <strain evidence="2">12NC29</strain>
    </source>
</reference>
<dbReference type="OrthoDB" id="2507272at2759"/>
<feature type="region of interest" description="Disordered" evidence="1">
    <location>
        <begin position="1056"/>
        <end position="1086"/>
    </location>
</feature>
<feature type="region of interest" description="Disordered" evidence="1">
    <location>
        <begin position="328"/>
        <end position="438"/>
    </location>
</feature>
<evidence type="ECO:0000313" key="2">
    <source>
        <dbReference type="EMBL" id="PLW25768.1"/>
    </source>
</evidence>
<proteinExistence type="predicted"/>
<feature type="compositionally biased region" description="Pro residues" evidence="1">
    <location>
        <begin position="1026"/>
        <end position="1038"/>
    </location>
</feature>
<sequence>MSDNIPKTKPKSNHNVTGVIHRLTPHAQAERLRLGLAPNWTALGSNPFNWSGGKSINKPGAQIPDPGQPSKTNLNWRHTNHPQPATDTAAQPAPTVLSNVALILAEMKAQRDKDRLRREHNDYRARRKADLDKQKRVTSIVTAVAKRFQPEDILRPDCTNLRQWERTVRRGLIAARPKGVRTPPQTPKKRRAGAARLPTQACKPPHALPRMPHAVRTPTNGVRTAGLACGPAGQACWPCTPVWRACRPCTPSGQTFTAGTPVRPGSHKPLELRGLREPLGALIRVPNGTLIRVPNGTLIRVPNGTLVRVPNGTLIRVPNGTLIRVPNGTLGTKRYPSKGTKQYPYKGTKRYPYKGTKRYPYKGTKRYPYKGTKRYPYKGTKRYPYKGTKRYPYKGTKRYPYKGTKRYPYKGTKRYPYKGTKRYPYKGTKRYPYKGTKRYPYKGTKRYPYKGTKRYPYKGTKRYPYKGTKRYPYKGTKRYPYKGTKRYPYKGTKRYPYKGTVWYPYKGTVWYPYKGTVWYPYKGTVWYPYKGTKRYPYKGTKRYPYKGTKRYPYKGTKRYPYKGTKRYPYKGTKRYPYKGNTLSPYKGTKRYPYKGTVWYPCKGTVWCPYKGTVWYPYKGTVRYPYKGTVWYPYKGTVRYPYKGTVWYPYKGTEWYPYKGVPAVHACPEGVQGLHALQTGVHGQHACLAGPHAEPAVLTPFGGVRTPFGRAAIKPPVRLHAAKRFQDPDFYLRISDTVIDPTYEMIARGIIHALPALTGQTRQFERCSNSRVRLVVGQALSDRSTCRRVGQARLISSWDRLHRTSRDRSEKSVRPVGSCFGRTVDASVHSDLTYDLLDLPSAADVYDHLVSKFRVINRAAQLQLWNELINVDPSEHLTAAALYEKFANIGKSFTEQGLALSWEEVIGLVMKNKLKDSIRQAVDHKVELFMESHQYELPSSQDMLQFIDAARTEQRLTEAYPSTESHTFQMNLANRLEPSAAKMDEGQSIKACAVGKNPRCYICNKPNHLAPDYPNKRRGQPTRQSGPPAPTPHGHPAFPPCSITYNFDRALYVRPLQPDQPHQTTLSKITPPNRQETRGSNSKAIEAQMINPDLFADDNEELYTFEQEPLSVEPPFE</sequence>
<feature type="compositionally biased region" description="Basic residues" evidence="1">
    <location>
        <begin position="347"/>
        <end position="438"/>
    </location>
</feature>
<feature type="region of interest" description="Disordered" evidence="1">
    <location>
        <begin position="178"/>
        <end position="213"/>
    </location>
</feature>
<evidence type="ECO:0000313" key="3">
    <source>
        <dbReference type="Proteomes" id="UP000235388"/>
    </source>
</evidence>
<feature type="compositionally biased region" description="Polar residues" evidence="1">
    <location>
        <begin position="1059"/>
        <end position="1082"/>
    </location>
</feature>
<dbReference type="Proteomes" id="UP000235388">
    <property type="component" value="Unassembled WGS sequence"/>
</dbReference>
<protein>
    <recommendedName>
        <fullName evidence="4">CCHC-type domain-containing protein</fullName>
    </recommendedName>
</protein>